<name>A0ABM7XI22_THEBO</name>
<sequence>MERRGQQTLLWFFFWLIALYPWVILPPQAGLPGKEGLWITPKLLLLIGLVSLTTPLWLSLSSHKIPKTLVLFQIIWILAACLLALPHYDEATDIWLGPENRTDGLIYQVSVLLLALALFRLETHLLQNILLPLLILSGTYQAILWLWQRSGLDPINSIIPYAMEGLPGTIGNPGMAAGLALPLIPLALVLWMKDKRHSWLAAAFILALGLGSLSNRSSLLALAVGLGFLVLIAKDRRLTLISATLLATSFASHAYWPRIAAPAKDLTNTNTLATRIQLWNLGLSVLFKDPKTFVFGLGPRGLQQATATELIPLSKQLTLFHLEYGWPPQDRLKTAKPLWAPADPVTSRTYLLEYDTRGLPAYEKKYGETLVALQKLANVDRAHNAWLDKALAFGVPLAMVWLLFFLTPIPKLLLGAPDPLKMGLAVSLATLFVYYLTWFAVPQTEPWHYTLAVLAWKIAEK</sequence>
<feature type="transmembrane region" description="Helical" evidence="1">
    <location>
        <begin position="170"/>
        <end position="192"/>
    </location>
</feature>
<dbReference type="PANTHER" id="PTHR37422:SF13">
    <property type="entry name" value="LIPOPOLYSACCHARIDE BIOSYNTHESIS PROTEIN PA4999-RELATED"/>
    <property type="match status" value="1"/>
</dbReference>
<feature type="transmembrane region" description="Helical" evidence="1">
    <location>
        <begin position="128"/>
        <end position="147"/>
    </location>
</feature>
<evidence type="ECO:0000256" key="1">
    <source>
        <dbReference type="SAM" id="Phobius"/>
    </source>
</evidence>
<feature type="transmembrane region" description="Helical" evidence="1">
    <location>
        <begin position="9"/>
        <end position="25"/>
    </location>
</feature>
<keyword evidence="3" id="KW-1185">Reference proteome</keyword>
<organism evidence="2 3">
    <name type="scientific">Thermus brockianus</name>
    <dbReference type="NCBI Taxonomy" id="56956"/>
    <lineage>
        <taxon>Bacteria</taxon>
        <taxon>Thermotogati</taxon>
        <taxon>Deinococcota</taxon>
        <taxon>Deinococci</taxon>
        <taxon>Thermales</taxon>
        <taxon>Thermaceae</taxon>
        <taxon>Thermus</taxon>
    </lineage>
</organism>
<feature type="transmembrane region" description="Helical" evidence="1">
    <location>
        <begin position="390"/>
        <end position="410"/>
    </location>
</feature>
<feature type="transmembrane region" description="Helical" evidence="1">
    <location>
        <begin position="422"/>
        <end position="441"/>
    </location>
</feature>
<proteinExistence type="predicted"/>
<evidence type="ECO:0008006" key="4">
    <source>
        <dbReference type="Google" id="ProtNLM"/>
    </source>
</evidence>
<feature type="transmembrane region" description="Helical" evidence="1">
    <location>
        <begin position="199"/>
        <end position="232"/>
    </location>
</feature>
<dbReference type="RefSeq" id="WP_244363406.1">
    <property type="nucleotide sequence ID" value="NZ_AP025593.1"/>
</dbReference>
<accession>A0ABM7XI22</accession>
<dbReference type="EMBL" id="AP025593">
    <property type="protein sequence ID" value="BDG15936.1"/>
    <property type="molecule type" value="Genomic_DNA"/>
</dbReference>
<dbReference type="PANTHER" id="PTHR37422">
    <property type="entry name" value="TEICHURONIC ACID BIOSYNTHESIS PROTEIN TUAE"/>
    <property type="match status" value="1"/>
</dbReference>
<reference evidence="2 3" key="1">
    <citation type="journal article" date="2022" name="Microbiol. Resour. Announc.">
        <title>Complete Genome Sequences of Thermus Strains Isolated from Senami Hot Spring in Japan.</title>
        <authorList>
            <person name="Miyazaki K."/>
        </authorList>
    </citation>
    <scope>NUCLEOTIDE SEQUENCE [LARGE SCALE GENOMIC DNA]</scope>
    <source>
        <strain evidence="2 3">SNM4-1</strain>
    </source>
</reference>
<feature type="transmembrane region" description="Helical" evidence="1">
    <location>
        <begin position="69"/>
        <end position="85"/>
    </location>
</feature>
<keyword evidence="1" id="KW-1133">Transmembrane helix</keyword>
<feature type="transmembrane region" description="Helical" evidence="1">
    <location>
        <begin position="37"/>
        <end position="57"/>
    </location>
</feature>
<feature type="transmembrane region" description="Helical" evidence="1">
    <location>
        <begin position="105"/>
        <end position="121"/>
    </location>
</feature>
<evidence type="ECO:0000313" key="2">
    <source>
        <dbReference type="EMBL" id="BDG15936.1"/>
    </source>
</evidence>
<keyword evidence="1" id="KW-0472">Membrane</keyword>
<keyword evidence="1" id="KW-0812">Transmembrane</keyword>
<dbReference type="InterPro" id="IPR051533">
    <property type="entry name" value="WaaL-like"/>
</dbReference>
<gene>
    <name evidence="2" type="ORF">TbrSNM41_06700</name>
</gene>
<dbReference type="Proteomes" id="UP000831120">
    <property type="component" value="Chromosome"/>
</dbReference>
<evidence type="ECO:0000313" key="3">
    <source>
        <dbReference type="Proteomes" id="UP000831120"/>
    </source>
</evidence>
<protein>
    <recommendedName>
        <fullName evidence="4">O-Antigen ligase</fullName>
    </recommendedName>
</protein>